<organism evidence="1 2">
    <name type="scientific">Vaccinium darrowii</name>
    <dbReference type="NCBI Taxonomy" id="229202"/>
    <lineage>
        <taxon>Eukaryota</taxon>
        <taxon>Viridiplantae</taxon>
        <taxon>Streptophyta</taxon>
        <taxon>Embryophyta</taxon>
        <taxon>Tracheophyta</taxon>
        <taxon>Spermatophyta</taxon>
        <taxon>Magnoliopsida</taxon>
        <taxon>eudicotyledons</taxon>
        <taxon>Gunneridae</taxon>
        <taxon>Pentapetalae</taxon>
        <taxon>asterids</taxon>
        <taxon>Ericales</taxon>
        <taxon>Ericaceae</taxon>
        <taxon>Vaccinioideae</taxon>
        <taxon>Vaccinieae</taxon>
        <taxon>Vaccinium</taxon>
    </lineage>
</organism>
<gene>
    <name evidence="1" type="ORF">Vadar_012190</name>
</gene>
<sequence>MEVVIPTTDFHFNPSAYSTDPSTPKRFGNFYLSAPSSPTRFNEFYRDFDWKEENPSTQNQSPSSKPSCEDEFAFDFRSESEKTTLPAEELFESGKIRSLKPPRSWFSASTENTQKRTEQERGRKGNPSIEKTGKRTEQERGRERNPSLASSNSVRREARSQSPERVSKYPWEEEEEEETKQTKQSSNSSLFSIIGSGKWRLKDFFLFRSASEGRKYTAMLFRKQEEVKSSSFRSIEGGSKRKGQGNVSAHELHYTVNRAVSEDLKRKTFLPYKQGIVGRLAFNPAVHALANGFGFSKK</sequence>
<protein>
    <submittedName>
        <fullName evidence="1">Uncharacterized protein</fullName>
    </submittedName>
</protein>
<comment type="caution">
    <text evidence="1">The sequence shown here is derived from an EMBL/GenBank/DDBJ whole genome shotgun (WGS) entry which is preliminary data.</text>
</comment>
<dbReference type="Proteomes" id="UP000828048">
    <property type="component" value="Chromosome 7"/>
</dbReference>
<name>A0ACB7Y6J8_9ERIC</name>
<proteinExistence type="predicted"/>
<dbReference type="EMBL" id="CM037157">
    <property type="protein sequence ID" value="KAH7849045.1"/>
    <property type="molecule type" value="Genomic_DNA"/>
</dbReference>
<evidence type="ECO:0000313" key="2">
    <source>
        <dbReference type="Proteomes" id="UP000828048"/>
    </source>
</evidence>
<keyword evidence="2" id="KW-1185">Reference proteome</keyword>
<evidence type="ECO:0000313" key="1">
    <source>
        <dbReference type="EMBL" id="KAH7849045.1"/>
    </source>
</evidence>
<accession>A0ACB7Y6J8</accession>
<reference evidence="1 2" key="1">
    <citation type="journal article" date="2021" name="Hortic Res">
        <title>High-quality reference genome and annotation aids understanding of berry development for evergreen blueberry (Vaccinium darrowii).</title>
        <authorList>
            <person name="Yu J."/>
            <person name="Hulse-Kemp A.M."/>
            <person name="Babiker E."/>
            <person name="Staton M."/>
        </authorList>
    </citation>
    <scope>NUCLEOTIDE SEQUENCE [LARGE SCALE GENOMIC DNA]</scope>
    <source>
        <strain evidence="2">cv. NJ 8807/NJ 8810</strain>
        <tissue evidence="1">Young leaf</tissue>
    </source>
</reference>